<keyword evidence="4" id="KW-0378">Hydrolase</keyword>
<dbReference type="Gene3D" id="3.90.1300.10">
    <property type="entry name" value="Amidase signature (AS) domain"/>
    <property type="match status" value="1"/>
</dbReference>
<evidence type="ECO:0000256" key="1">
    <source>
        <dbReference type="ARBA" id="ARBA00001311"/>
    </source>
</evidence>
<evidence type="ECO:0000259" key="7">
    <source>
        <dbReference type="Pfam" id="PF01425"/>
    </source>
</evidence>
<dbReference type="Proteomes" id="UP000298493">
    <property type="component" value="Unassembled WGS sequence"/>
</dbReference>
<comment type="catalytic activity">
    <reaction evidence="1">
        <text>a monocarboxylic acid amide + H2O = a monocarboxylate + NH4(+)</text>
        <dbReference type="Rhea" id="RHEA:12020"/>
        <dbReference type="ChEBI" id="CHEBI:15377"/>
        <dbReference type="ChEBI" id="CHEBI:28938"/>
        <dbReference type="ChEBI" id="CHEBI:35757"/>
        <dbReference type="ChEBI" id="CHEBI:83628"/>
        <dbReference type="EC" id="3.5.1.4"/>
    </reaction>
</comment>
<dbReference type="AlphaFoldDB" id="A0A4Z1P0E7"/>
<comment type="caution">
    <text evidence="8">The sequence shown here is derived from an EMBL/GenBank/DDBJ whole genome shotgun (WGS) entry which is preliminary data.</text>
</comment>
<comment type="similarity">
    <text evidence="2">Belongs to the amidase family.</text>
</comment>
<dbReference type="InterPro" id="IPR023631">
    <property type="entry name" value="Amidase_dom"/>
</dbReference>
<accession>A0A4Z1P0E7</accession>
<feature type="active site" description="Charge relay system" evidence="5">
    <location>
        <position position="208"/>
    </location>
</feature>
<evidence type="ECO:0000256" key="3">
    <source>
        <dbReference type="ARBA" id="ARBA00012922"/>
    </source>
</evidence>
<gene>
    <name evidence="8" type="ORF">E6O75_ATG08726</name>
</gene>
<dbReference type="PROSITE" id="PS00571">
    <property type="entry name" value="AMIDASES"/>
    <property type="match status" value="1"/>
</dbReference>
<keyword evidence="8" id="KW-0347">Helicase</keyword>
<proteinExistence type="inferred from homology"/>
<evidence type="ECO:0000256" key="6">
    <source>
        <dbReference type="PIRSR" id="PIRSR001221-2"/>
    </source>
</evidence>
<reference evidence="8 9" key="1">
    <citation type="submission" date="2019-04" db="EMBL/GenBank/DDBJ databases">
        <title>High contiguity whole genome sequence and gene annotation resource for two Venturia nashicola isolates.</title>
        <authorList>
            <person name="Prokchorchik M."/>
            <person name="Won K."/>
            <person name="Lee Y."/>
            <person name="Choi E.D."/>
            <person name="Segonzac C."/>
            <person name="Sohn K.H."/>
        </authorList>
    </citation>
    <scope>NUCLEOTIDE SEQUENCE [LARGE SCALE GENOMIC DNA]</scope>
    <source>
        <strain evidence="8 9">PRI2</strain>
    </source>
</reference>
<dbReference type="PANTHER" id="PTHR46072:SF11">
    <property type="entry name" value="AMIDASE-RELATED"/>
    <property type="match status" value="1"/>
</dbReference>
<feature type="binding site" evidence="6">
    <location>
        <position position="208"/>
    </location>
    <ligand>
        <name>substrate</name>
    </ligand>
</feature>
<evidence type="ECO:0000256" key="2">
    <source>
        <dbReference type="ARBA" id="ARBA00009199"/>
    </source>
</evidence>
<dbReference type="EMBL" id="SNSC02000022">
    <property type="protein sequence ID" value="TID14580.1"/>
    <property type="molecule type" value="Genomic_DNA"/>
</dbReference>
<keyword evidence="8" id="KW-0547">Nucleotide-binding</keyword>
<dbReference type="GO" id="GO:0004386">
    <property type="term" value="F:helicase activity"/>
    <property type="evidence" value="ECO:0007669"/>
    <property type="project" value="UniProtKB-KW"/>
</dbReference>
<keyword evidence="8" id="KW-0067">ATP-binding</keyword>
<dbReference type="InterPro" id="IPR020556">
    <property type="entry name" value="Amidase_CS"/>
</dbReference>
<evidence type="ECO:0000313" key="8">
    <source>
        <dbReference type="EMBL" id="TID14580.1"/>
    </source>
</evidence>
<evidence type="ECO:0000256" key="4">
    <source>
        <dbReference type="ARBA" id="ARBA00022801"/>
    </source>
</evidence>
<feature type="binding site" evidence="6">
    <location>
        <begin position="229"/>
        <end position="232"/>
    </location>
    <ligand>
        <name>substrate</name>
    </ligand>
</feature>
<organism evidence="8 9">
    <name type="scientific">Venturia nashicola</name>
    <dbReference type="NCBI Taxonomy" id="86259"/>
    <lineage>
        <taxon>Eukaryota</taxon>
        <taxon>Fungi</taxon>
        <taxon>Dikarya</taxon>
        <taxon>Ascomycota</taxon>
        <taxon>Pezizomycotina</taxon>
        <taxon>Dothideomycetes</taxon>
        <taxon>Pleosporomycetidae</taxon>
        <taxon>Venturiales</taxon>
        <taxon>Venturiaceae</taxon>
        <taxon>Venturia</taxon>
    </lineage>
</organism>
<dbReference type="GO" id="GO:0004040">
    <property type="term" value="F:amidase activity"/>
    <property type="evidence" value="ECO:0007669"/>
    <property type="project" value="UniProtKB-EC"/>
</dbReference>
<feature type="active site" description="Charge relay system" evidence="5">
    <location>
        <position position="133"/>
    </location>
</feature>
<evidence type="ECO:0000313" key="9">
    <source>
        <dbReference type="Proteomes" id="UP000298493"/>
    </source>
</evidence>
<feature type="binding site" evidence="6">
    <location>
        <position position="182"/>
    </location>
    <ligand>
        <name>substrate</name>
    </ligand>
</feature>
<dbReference type="SUPFAM" id="SSF75304">
    <property type="entry name" value="Amidase signature (AS) enzymes"/>
    <property type="match status" value="1"/>
</dbReference>
<name>A0A4Z1P0E7_9PEZI</name>
<feature type="domain" description="Amidase" evidence="7">
    <location>
        <begin position="77"/>
        <end position="521"/>
    </location>
</feature>
<dbReference type="PIRSF" id="PIRSF001221">
    <property type="entry name" value="Amidase_fungi"/>
    <property type="match status" value="1"/>
</dbReference>
<dbReference type="InterPro" id="IPR036928">
    <property type="entry name" value="AS_sf"/>
</dbReference>
<dbReference type="PANTHER" id="PTHR46072">
    <property type="entry name" value="AMIDASE-RELATED-RELATED"/>
    <property type="match status" value="1"/>
</dbReference>
<dbReference type="Pfam" id="PF01425">
    <property type="entry name" value="Amidase"/>
    <property type="match status" value="1"/>
</dbReference>
<protein>
    <recommendedName>
        <fullName evidence="3">amidase</fullName>
        <ecNumber evidence="3">3.5.1.4</ecNumber>
    </recommendedName>
</protein>
<evidence type="ECO:0000256" key="5">
    <source>
        <dbReference type="PIRSR" id="PIRSR001221-1"/>
    </source>
</evidence>
<keyword evidence="9" id="KW-1185">Reference proteome</keyword>
<feature type="active site" description="Acyl-ester intermediate" evidence="5">
    <location>
        <position position="232"/>
    </location>
</feature>
<dbReference type="EC" id="3.5.1.4" evidence="3"/>
<dbReference type="OrthoDB" id="6428749at2759"/>
<dbReference type="STRING" id="86259.A0A4Z1P0E7"/>
<sequence>MVAKWEEIAQKKRAELAYTIPKEWIIPDALKPLESHLDVTGFPEQSGWFTAKELEITSASATDIVAKITTGQWTAEEVTLAFCKRASAAHQLTNCLSETLFQQAIASSKALDAHFRQTGKPKGPLHGLPISIKDNFNVIGVDSTVGFVSWVGHPAVYNATLVDILQDAGAVLYVKTNVPTAMMIAETVNNVFGRTHNPRNRKLTSGGSSGGESALIAFGGSPLGVGTDIGGSLRIPAAMTGIFTLRPSFGRFPTLKCKSGLAGQEAVQSVNGPMSQHLHDLSIFAKAVVDSEPWLQDPRCLPIPWRTVEKKQKLKIGVMYNDGIVLPTPPVARALEETVAKLKAAGHEIVEWAPHGHQEAVKILGRMFVADGGKSVRDILEPVGEPFRPEMEMYSVAQELGTYGMWQLQIERTELSKAYLDRWNRCEGLDAILCPTTPYASVEHGNFKYVGYTGVFNVIDYPAVSFPSGIKAHKEQDKARIAQPLSDMCATVQGLYNEEAVHDMPVNLQLVARRLEEEKVLMMTEVILEAL</sequence>